<accession>A0A0D2GJD4</accession>
<evidence type="ECO:0000256" key="6">
    <source>
        <dbReference type="SAM" id="Phobius"/>
    </source>
</evidence>
<dbReference type="GO" id="GO:0071944">
    <property type="term" value="C:cell periphery"/>
    <property type="evidence" value="ECO:0007669"/>
    <property type="project" value="UniProtKB-ARBA"/>
</dbReference>
<evidence type="ECO:0000256" key="3">
    <source>
        <dbReference type="ARBA" id="ARBA00022989"/>
    </source>
</evidence>
<comment type="subcellular location">
    <subcellularLocation>
        <location evidence="1">Membrane</location>
        <topology evidence="1">Single-pass membrane protein</topology>
    </subcellularLocation>
</comment>
<keyword evidence="4 6" id="KW-0472">Membrane</keyword>
<sequence length="338" mass="36026">MANEFNIDPNVWYQISNELFDPSVDSLRVGDSHTAIYFFDTNLTSPQQRWQIFPVQGSDGDDGGGWNFRAQITGSGAYMSQCTHLTSTTAPTDASPDDTDVCMALGAATDIQRQWILSSNGDGTFDIKLSNSNPLYSDYHLFVNTSNIVAFTNDTADQGVKWAFQSIMPIDDPAFSTGIATATASTSTTQSATSTTASPTQISSSSTATSSASTSAIASPSLHQSGGLSSGAAAGIGVAVAVVVLALVAILFWFFRLRRNIKRKQLLQAQVQELANPDKGSDAASFPHENKANTPYQDGVYHGQPAELHHQSLAELDHTPERSPVAELSADPRAGRGQ</sequence>
<evidence type="ECO:0000256" key="5">
    <source>
        <dbReference type="SAM" id="MobiDB-lite"/>
    </source>
</evidence>
<evidence type="ECO:0000313" key="7">
    <source>
        <dbReference type="EMBL" id="KIW72469.1"/>
    </source>
</evidence>
<dbReference type="STRING" id="5601.A0A0D2GJD4"/>
<protein>
    <recommendedName>
        <fullName evidence="9">Ricin B lectin domain-containing protein</fullName>
    </recommendedName>
</protein>
<keyword evidence="8" id="KW-1185">Reference proteome</keyword>
<dbReference type="AlphaFoldDB" id="A0A0D2GJD4"/>
<evidence type="ECO:0000256" key="4">
    <source>
        <dbReference type="ARBA" id="ARBA00023136"/>
    </source>
</evidence>
<dbReference type="PANTHER" id="PTHR15549:SF26">
    <property type="entry name" value="AXIAL BUDDING PATTERN PROTEIN 2-RELATED"/>
    <property type="match status" value="1"/>
</dbReference>
<dbReference type="EMBL" id="KN846956">
    <property type="protein sequence ID" value="KIW72470.1"/>
    <property type="molecule type" value="Genomic_DNA"/>
</dbReference>
<evidence type="ECO:0000313" key="8">
    <source>
        <dbReference type="Proteomes" id="UP000054266"/>
    </source>
</evidence>
<dbReference type="InterPro" id="IPR051694">
    <property type="entry name" value="Immunoregulatory_rcpt-like"/>
</dbReference>
<dbReference type="EMBL" id="KN846956">
    <property type="protein sequence ID" value="KIW72469.1"/>
    <property type="molecule type" value="Genomic_DNA"/>
</dbReference>
<proteinExistence type="predicted"/>
<feature type="region of interest" description="Disordered" evidence="5">
    <location>
        <begin position="186"/>
        <end position="206"/>
    </location>
</feature>
<dbReference type="HOGENOM" id="CLU_841995_0_0_1"/>
<feature type="compositionally biased region" description="Basic and acidic residues" evidence="5">
    <location>
        <begin position="307"/>
        <end position="321"/>
    </location>
</feature>
<dbReference type="GO" id="GO:0016020">
    <property type="term" value="C:membrane"/>
    <property type="evidence" value="ECO:0007669"/>
    <property type="project" value="UniProtKB-SubCell"/>
</dbReference>
<feature type="region of interest" description="Disordered" evidence="5">
    <location>
        <begin position="277"/>
        <end position="338"/>
    </location>
</feature>
<name>A0A0D2GJD4_9EURO</name>
<dbReference type="PANTHER" id="PTHR15549">
    <property type="entry name" value="PAIRED IMMUNOGLOBULIN-LIKE TYPE 2 RECEPTOR"/>
    <property type="match status" value="1"/>
</dbReference>
<reference evidence="7 8" key="1">
    <citation type="submission" date="2015-01" db="EMBL/GenBank/DDBJ databases">
        <title>The Genome Sequence of Capronia semiimmersa CBS27337.</title>
        <authorList>
            <consortium name="The Broad Institute Genomics Platform"/>
            <person name="Cuomo C."/>
            <person name="de Hoog S."/>
            <person name="Gorbushina A."/>
            <person name="Stielow B."/>
            <person name="Teixiera M."/>
            <person name="Abouelleil A."/>
            <person name="Chapman S.B."/>
            <person name="Priest M."/>
            <person name="Young S.K."/>
            <person name="Wortman J."/>
            <person name="Nusbaum C."/>
            <person name="Birren B."/>
        </authorList>
    </citation>
    <scope>NUCLEOTIDE SEQUENCE [LARGE SCALE GENOMIC DNA]</scope>
    <source>
        <strain evidence="7 8">CBS 27337</strain>
    </source>
</reference>
<gene>
    <name evidence="7" type="ORF">PV04_00660</name>
</gene>
<evidence type="ECO:0000256" key="2">
    <source>
        <dbReference type="ARBA" id="ARBA00022692"/>
    </source>
</evidence>
<dbReference type="Proteomes" id="UP000054266">
    <property type="component" value="Unassembled WGS sequence"/>
</dbReference>
<keyword evidence="2 6" id="KW-0812">Transmembrane</keyword>
<evidence type="ECO:0008006" key="9">
    <source>
        <dbReference type="Google" id="ProtNLM"/>
    </source>
</evidence>
<keyword evidence="3 6" id="KW-1133">Transmembrane helix</keyword>
<evidence type="ECO:0000256" key="1">
    <source>
        <dbReference type="ARBA" id="ARBA00004167"/>
    </source>
</evidence>
<organism evidence="7 8">
    <name type="scientific">Phialophora macrospora</name>
    <dbReference type="NCBI Taxonomy" id="1851006"/>
    <lineage>
        <taxon>Eukaryota</taxon>
        <taxon>Fungi</taxon>
        <taxon>Dikarya</taxon>
        <taxon>Ascomycota</taxon>
        <taxon>Pezizomycotina</taxon>
        <taxon>Eurotiomycetes</taxon>
        <taxon>Chaetothyriomycetidae</taxon>
        <taxon>Chaetothyriales</taxon>
        <taxon>Herpotrichiellaceae</taxon>
        <taxon>Phialophora</taxon>
    </lineage>
</organism>
<feature type="transmembrane region" description="Helical" evidence="6">
    <location>
        <begin position="232"/>
        <end position="255"/>
    </location>
</feature>